<dbReference type="Pfam" id="PF00583">
    <property type="entry name" value="Acetyltransf_1"/>
    <property type="match status" value="1"/>
</dbReference>
<evidence type="ECO:0000313" key="4">
    <source>
        <dbReference type="EMBL" id="BDG03633.1"/>
    </source>
</evidence>
<name>A0ABM7WVV0_9BACT</name>
<dbReference type="SUPFAM" id="SSF55729">
    <property type="entry name" value="Acyl-CoA N-acyltransferases (Nat)"/>
    <property type="match status" value="1"/>
</dbReference>
<reference evidence="5" key="1">
    <citation type="journal article" date="2022" name="Int. J. Syst. Evol. Microbiol.">
        <title>Anaeromyxobacter oryzae sp. nov., Anaeromyxobacter diazotrophicus sp. nov. and Anaeromyxobacter paludicola sp. nov., isolated from paddy soils.</title>
        <authorList>
            <person name="Itoh H."/>
            <person name="Xu Z."/>
            <person name="Mise K."/>
            <person name="Masuda Y."/>
            <person name="Ushijima N."/>
            <person name="Hayakawa C."/>
            <person name="Shiratori Y."/>
            <person name="Senoo K."/>
        </authorList>
    </citation>
    <scope>NUCLEOTIDE SEQUENCE [LARGE SCALE GENOMIC DNA]</scope>
    <source>
        <strain evidence="5">Red232</strain>
    </source>
</reference>
<organism evidence="4 5">
    <name type="scientific">Anaeromyxobacter oryzae</name>
    <dbReference type="NCBI Taxonomy" id="2918170"/>
    <lineage>
        <taxon>Bacteria</taxon>
        <taxon>Pseudomonadati</taxon>
        <taxon>Myxococcota</taxon>
        <taxon>Myxococcia</taxon>
        <taxon>Myxococcales</taxon>
        <taxon>Cystobacterineae</taxon>
        <taxon>Anaeromyxobacteraceae</taxon>
        <taxon>Anaeromyxobacter</taxon>
    </lineage>
</organism>
<keyword evidence="5" id="KW-1185">Reference proteome</keyword>
<dbReference type="RefSeq" id="WP_248361802.1">
    <property type="nucleotide sequence ID" value="NZ_AP025591.1"/>
</dbReference>
<dbReference type="InterPro" id="IPR000182">
    <property type="entry name" value="GNAT_dom"/>
</dbReference>
<evidence type="ECO:0000256" key="2">
    <source>
        <dbReference type="ARBA" id="ARBA00023315"/>
    </source>
</evidence>
<protein>
    <recommendedName>
        <fullName evidence="3">N-acetyltransferase domain-containing protein</fullName>
    </recommendedName>
</protein>
<keyword evidence="1" id="KW-0808">Transferase</keyword>
<feature type="domain" description="N-acetyltransferase" evidence="3">
    <location>
        <begin position="10"/>
        <end position="166"/>
    </location>
</feature>
<proteinExistence type="predicted"/>
<evidence type="ECO:0000256" key="1">
    <source>
        <dbReference type="ARBA" id="ARBA00022679"/>
    </source>
</evidence>
<dbReference type="PANTHER" id="PTHR43877">
    <property type="entry name" value="AMINOALKYLPHOSPHONATE N-ACETYLTRANSFERASE-RELATED-RELATED"/>
    <property type="match status" value="1"/>
</dbReference>
<dbReference type="PANTHER" id="PTHR43877:SF1">
    <property type="entry name" value="ACETYLTRANSFERASE"/>
    <property type="match status" value="1"/>
</dbReference>
<accession>A0ABM7WVV0</accession>
<dbReference type="InterPro" id="IPR050832">
    <property type="entry name" value="Bact_Acetyltransf"/>
</dbReference>
<dbReference type="CDD" id="cd04301">
    <property type="entry name" value="NAT_SF"/>
    <property type="match status" value="1"/>
</dbReference>
<dbReference type="Gene3D" id="3.40.630.30">
    <property type="match status" value="1"/>
</dbReference>
<gene>
    <name evidence="4" type="ORF">AMOR_26290</name>
</gene>
<evidence type="ECO:0000259" key="3">
    <source>
        <dbReference type="PROSITE" id="PS51186"/>
    </source>
</evidence>
<evidence type="ECO:0000313" key="5">
    <source>
        <dbReference type="Proteomes" id="UP001162891"/>
    </source>
</evidence>
<dbReference type="Proteomes" id="UP001162891">
    <property type="component" value="Chromosome"/>
</dbReference>
<keyword evidence="2" id="KW-0012">Acyltransferase</keyword>
<sequence length="171" mass="18333">MVRRRGGAPLRLRRATLADAALLARVRRASVRGLASGAYSSRQIALWSRLGAVYDRWTLGPGGERAFVAERSGRAAGWAAFTLGPPAELTALFVRPAEAGRGVGTALLARVEAEARRRGAGRLVVQASLNGAAFYRARGFRGTRRIRVPLPDGEGLEAIRMSKRLGRDGSL</sequence>
<dbReference type="InterPro" id="IPR016181">
    <property type="entry name" value="Acyl_CoA_acyltransferase"/>
</dbReference>
<dbReference type="EMBL" id="AP025591">
    <property type="protein sequence ID" value="BDG03633.1"/>
    <property type="molecule type" value="Genomic_DNA"/>
</dbReference>
<dbReference type="PROSITE" id="PS51186">
    <property type="entry name" value="GNAT"/>
    <property type="match status" value="1"/>
</dbReference>